<gene>
    <name evidence="1" type="ORF">AMORRO_LOCUS18155</name>
</gene>
<name>A0A9N9JS14_9GLOM</name>
<evidence type="ECO:0000313" key="1">
    <source>
        <dbReference type="EMBL" id="CAG8791131.1"/>
    </source>
</evidence>
<proteinExistence type="predicted"/>
<dbReference type="EMBL" id="CAJVPV010061636">
    <property type="protein sequence ID" value="CAG8791131.1"/>
    <property type="molecule type" value="Genomic_DNA"/>
</dbReference>
<organism evidence="1 2">
    <name type="scientific">Acaulospora morrowiae</name>
    <dbReference type="NCBI Taxonomy" id="94023"/>
    <lineage>
        <taxon>Eukaryota</taxon>
        <taxon>Fungi</taxon>
        <taxon>Fungi incertae sedis</taxon>
        <taxon>Mucoromycota</taxon>
        <taxon>Glomeromycotina</taxon>
        <taxon>Glomeromycetes</taxon>
        <taxon>Diversisporales</taxon>
        <taxon>Acaulosporaceae</taxon>
        <taxon>Acaulospora</taxon>
    </lineage>
</organism>
<reference evidence="1" key="1">
    <citation type="submission" date="2021-06" db="EMBL/GenBank/DDBJ databases">
        <authorList>
            <person name="Kallberg Y."/>
            <person name="Tangrot J."/>
            <person name="Rosling A."/>
        </authorList>
    </citation>
    <scope>NUCLEOTIDE SEQUENCE</scope>
    <source>
        <strain evidence="1">CL551</strain>
    </source>
</reference>
<feature type="non-terminal residue" evidence="1">
    <location>
        <position position="96"/>
    </location>
</feature>
<keyword evidence="2" id="KW-1185">Reference proteome</keyword>
<feature type="non-terminal residue" evidence="1">
    <location>
        <position position="1"/>
    </location>
</feature>
<dbReference type="AlphaFoldDB" id="A0A9N9JS14"/>
<sequence>EEDLDEVEGYLTDDQEDLYTNPWIDEQSPAAYLTTIEEVPTPEETEQPIQPLEGVIEELVNAKVIDDDQRKQAIHLLEENKEAFADGLDQLGQTDE</sequence>
<comment type="caution">
    <text evidence="1">The sequence shown here is derived from an EMBL/GenBank/DDBJ whole genome shotgun (WGS) entry which is preliminary data.</text>
</comment>
<evidence type="ECO:0000313" key="2">
    <source>
        <dbReference type="Proteomes" id="UP000789342"/>
    </source>
</evidence>
<protein>
    <submittedName>
        <fullName evidence="1">12073_t:CDS:1</fullName>
    </submittedName>
</protein>
<dbReference type="OrthoDB" id="2476327at2759"/>
<accession>A0A9N9JS14</accession>
<dbReference type="Proteomes" id="UP000789342">
    <property type="component" value="Unassembled WGS sequence"/>
</dbReference>